<evidence type="ECO:0000256" key="5">
    <source>
        <dbReference type="SAM" id="SignalP"/>
    </source>
</evidence>
<gene>
    <name evidence="7" type="ORF">N5I32_08600</name>
</gene>
<evidence type="ECO:0000256" key="4">
    <source>
        <dbReference type="PROSITE-ProRule" id="PRU00433"/>
    </source>
</evidence>
<accession>A0ABT2NKW5</accession>
<evidence type="ECO:0000256" key="1">
    <source>
        <dbReference type="ARBA" id="ARBA00022617"/>
    </source>
</evidence>
<evidence type="ECO:0000313" key="7">
    <source>
        <dbReference type="EMBL" id="MCT8329568.1"/>
    </source>
</evidence>
<comment type="caution">
    <text evidence="7">The sequence shown here is derived from an EMBL/GenBank/DDBJ whole genome shotgun (WGS) entry which is preliminary data.</text>
</comment>
<name>A0ABT2NKW5_9RHOB</name>
<dbReference type="SUPFAM" id="SSF46626">
    <property type="entry name" value="Cytochrome c"/>
    <property type="match status" value="1"/>
</dbReference>
<proteinExistence type="predicted"/>
<keyword evidence="3 4" id="KW-0408">Iron</keyword>
<evidence type="ECO:0000256" key="3">
    <source>
        <dbReference type="ARBA" id="ARBA00023004"/>
    </source>
</evidence>
<dbReference type="PROSITE" id="PS51007">
    <property type="entry name" value="CYTC"/>
    <property type="match status" value="1"/>
</dbReference>
<reference evidence="8" key="1">
    <citation type="submission" date="2023-07" db="EMBL/GenBank/DDBJ databases">
        <title>Defluviimonas sediminis sp. nov., isolated from mangrove sediment.</title>
        <authorList>
            <person name="Liu L."/>
            <person name="Li J."/>
            <person name="Huang Y."/>
            <person name="Pan J."/>
            <person name="Li M."/>
        </authorList>
    </citation>
    <scope>NUCLEOTIDE SEQUENCE [LARGE SCALE GENOMIC DNA]</scope>
    <source>
        <strain evidence="8">FT324</strain>
    </source>
</reference>
<dbReference type="Gene3D" id="1.10.760.10">
    <property type="entry name" value="Cytochrome c-like domain"/>
    <property type="match status" value="1"/>
</dbReference>
<keyword evidence="8" id="KW-1185">Reference proteome</keyword>
<dbReference type="RefSeq" id="WP_261494986.1">
    <property type="nucleotide sequence ID" value="NZ_JAOCQF010000001.1"/>
</dbReference>
<keyword evidence="2 4" id="KW-0479">Metal-binding</keyword>
<protein>
    <submittedName>
        <fullName evidence="7">Cytochrome c</fullName>
    </submittedName>
</protein>
<organism evidence="7 8">
    <name type="scientific">Albidovulum sediminis</name>
    <dbReference type="NCBI Taxonomy" id="3066345"/>
    <lineage>
        <taxon>Bacteria</taxon>
        <taxon>Pseudomonadati</taxon>
        <taxon>Pseudomonadota</taxon>
        <taxon>Alphaproteobacteria</taxon>
        <taxon>Rhodobacterales</taxon>
        <taxon>Paracoccaceae</taxon>
        <taxon>Albidovulum</taxon>
    </lineage>
</organism>
<feature type="chain" id="PRO_5046979439" evidence="5">
    <location>
        <begin position="17"/>
        <end position="100"/>
    </location>
</feature>
<evidence type="ECO:0000259" key="6">
    <source>
        <dbReference type="PROSITE" id="PS51007"/>
    </source>
</evidence>
<keyword evidence="1 4" id="KW-0349">Heme</keyword>
<keyword evidence="5" id="KW-0732">Signal</keyword>
<dbReference type="Proteomes" id="UP001205601">
    <property type="component" value="Unassembled WGS sequence"/>
</dbReference>
<feature type="signal peptide" evidence="5">
    <location>
        <begin position="1"/>
        <end position="16"/>
    </location>
</feature>
<evidence type="ECO:0000313" key="8">
    <source>
        <dbReference type="Proteomes" id="UP001205601"/>
    </source>
</evidence>
<feature type="domain" description="Cytochrome c" evidence="6">
    <location>
        <begin position="14"/>
        <end position="99"/>
    </location>
</feature>
<dbReference type="InterPro" id="IPR036909">
    <property type="entry name" value="Cyt_c-like_dom_sf"/>
</dbReference>
<sequence length="100" mass="10443">MRSLAALLLLTLPAMAEVGPERAATLEHMLIQDCGSCHGLTMRGGLGSPLTPDALAHAEPDGLALIILDGVPGTAMPSWRPVLSEADALWIANYLKEGAE</sequence>
<dbReference type="InterPro" id="IPR009056">
    <property type="entry name" value="Cyt_c-like_dom"/>
</dbReference>
<dbReference type="Pfam" id="PF13442">
    <property type="entry name" value="Cytochrome_CBB3"/>
    <property type="match status" value="1"/>
</dbReference>
<evidence type="ECO:0000256" key="2">
    <source>
        <dbReference type="ARBA" id="ARBA00022723"/>
    </source>
</evidence>
<dbReference type="EMBL" id="JAOCQF010000001">
    <property type="protein sequence ID" value="MCT8329568.1"/>
    <property type="molecule type" value="Genomic_DNA"/>
</dbReference>